<gene>
    <name evidence="3" type="ORF">B4U80_02966</name>
</gene>
<dbReference type="PANTHER" id="PTHR47978">
    <property type="match status" value="1"/>
</dbReference>
<dbReference type="InterPro" id="IPR001806">
    <property type="entry name" value="Small_GTPase"/>
</dbReference>
<keyword evidence="2" id="KW-0547">Nucleotide-binding</keyword>
<evidence type="ECO:0000313" key="4">
    <source>
        <dbReference type="Proteomes" id="UP000288716"/>
    </source>
</evidence>
<dbReference type="EMBL" id="NCKV01003479">
    <property type="protein sequence ID" value="RWS25675.1"/>
    <property type="molecule type" value="Genomic_DNA"/>
</dbReference>
<dbReference type="GO" id="GO:0005525">
    <property type="term" value="F:GTP binding"/>
    <property type="evidence" value="ECO:0007669"/>
    <property type="project" value="InterPro"/>
</dbReference>
<dbReference type="PROSITE" id="PS51419">
    <property type="entry name" value="RAB"/>
    <property type="match status" value="1"/>
</dbReference>
<dbReference type="PRINTS" id="PR00449">
    <property type="entry name" value="RASTRNSFRMNG"/>
</dbReference>
<dbReference type="AlphaFoldDB" id="A0A443SDS7"/>
<dbReference type="Gene3D" id="3.40.50.300">
    <property type="entry name" value="P-loop containing nucleotide triphosphate hydrolases"/>
    <property type="match status" value="1"/>
</dbReference>
<dbReference type="SMART" id="SM00173">
    <property type="entry name" value="RAS"/>
    <property type="match status" value="1"/>
</dbReference>
<reference evidence="3 4" key="1">
    <citation type="journal article" date="2018" name="Gigascience">
        <title>Genomes of trombidid mites reveal novel predicted allergens and laterally-transferred genes associated with secondary metabolism.</title>
        <authorList>
            <person name="Dong X."/>
            <person name="Chaisiri K."/>
            <person name="Xia D."/>
            <person name="Armstrong S.D."/>
            <person name="Fang Y."/>
            <person name="Donnelly M.J."/>
            <person name="Kadowaki T."/>
            <person name="McGarry J.W."/>
            <person name="Darby A.C."/>
            <person name="Makepeace B.L."/>
        </authorList>
    </citation>
    <scope>NUCLEOTIDE SEQUENCE [LARGE SCALE GENOMIC DNA]</scope>
    <source>
        <strain evidence="3">UoL-UT</strain>
    </source>
</reference>
<evidence type="ECO:0000313" key="3">
    <source>
        <dbReference type="EMBL" id="RWS25675.1"/>
    </source>
</evidence>
<sequence length="183" mass="20870">MSARKTNGTLEFKLILLGKSAVGKTCLVHRYIHNHFEVDTPNDTAGQERFNAITKFYHRNSNAAIVCVDLTDKESFENMNFWLKQLTNTATNECELYICCTKNDLVTKENIKISSDQIETTANTFKAKVFTTSSKTGEGVHELFRQIINDLINVELKAEEQTIKLTKDELKKKKLSKICCKIK</sequence>
<evidence type="ECO:0000256" key="1">
    <source>
        <dbReference type="ARBA" id="ARBA00006270"/>
    </source>
</evidence>
<accession>A0A443SDS7</accession>
<proteinExistence type="inferred from homology"/>
<comment type="similarity">
    <text evidence="1">Belongs to the small GTPase superfamily. Rab family.</text>
</comment>
<comment type="caution">
    <text evidence="3">The sequence shown here is derived from an EMBL/GenBank/DDBJ whole genome shotgun (WGS) entry which is preliminary data.</text>
</comment>
<dbReference type="Proteomes" id="UP000288716">
    <property type="component" value="Unassembled WGS sequence"/>
</dbReference>
<dbReference type="SMART" id="SM00175">
    <property type="entry name" value="RAB"/>
    <property type="match status" value="1"/>
</dbReference>
<keyword evidence="4" id="KW-1185">Reference proteome</keyword>
<evidence type="ECO:0000256" key="2">
    <source>
        <dbReference type="ARBA" id="ARBA00022741"/>
    </source>
</evidence>
<dbReference type="InterPro" id="IPR027417">
    <property type="entry name" value="P-loop_NTPase"/>
</dbReference>
<dbReference type="STRING" id="299467.A0A443SDS7"/>
<dbReference type="CDD" id="cd00154">
    <property type="entry name" value="Rab"/>
    <property type="match status" value="1"/>
</dbReference>
<name>A0A443SDS7_9ACAR</name>
<dbReference type="OrthoDB" id="6475378at2759"/>
<dbReference type="Pfam" id="PF00071">
    <property type="entry name" value="Ras"/>
    <property type="match status" value="2"/>
</dbReference>
<dbReference type="VEuPathDB" id="VectorBase:LDEU006363"/>
<protein>
    <submittedName>
        <fullName evidence="3">Ras-related protein Rab-24-like isoform X3</fullName>
    </submittedName>
</protein>
<dbReference type="GO" id="GO:0003924">
    <property type="term" value="F:GTPase activity"/>
    <property type="evidence" value="ECO:0007669"/>
    <property type="project" value="InterPro"/>
</dbReference>
<dbReference type="SUPFAM" id="SSF52540">
    <property type="entry name" value="P-loop containing nucleoside triphosphate hydrolases"/>
    <property type="match status" value="1"/>
</dbReference>
<dbReference type="SMART" id="SM00174">
    <property type="entry name" value="RHO"/>
    <property type="match status" value="1"/>
</dbReference>
<organism evidence="3 4">
    <name type="scientific">Leptotrombidium deliense</name>
    <dbReference type="NCBI Taxonomy" id="299467"/>
    <lineage>
        <taxon>Eukaryota</taxon>
        <taxon>Metazoa</taxon>
        <taxon>Ecdysozoa</taxon>
        <taxon>Arthropoda</taxon>
        <taxon>Chelicerata</taxon>
        <taxon>Arachnida</taxon>
        <taxon>Acari</taxon>
        <taxon>Acariformes</taxon>
        <taxon>Trombidiformes</taxon>
        <taxon>Prostigmata</taxon>
        <taxon>Anystina</taxon>
        <taxon>Parasitengona</taxon>
        <taxon>Trombiculoidea</taxon>
        <taxon>Trombiculidae</taxon>
        <taxon>Leptotrombidium</taxon>
    </lineage>
</organism>